<dbReference type="PANTHER" id="PTHR22939">
    <property type="entry name" value="SERINE PROTEASE FAMILY S1C HTRA-RELATED"/>
    <property type="match status" value="1"/>
</dbReference>
<dbReference type="PRINTS" id="PR00834">
    <property type="entry name" value="PROTEASES2C"/>
</dbReference>
<dbReference type="AlphaFoldDB" id="A0A098LBJ6"/>
<dbReference type="Pfam" id="PF13365">
    <property type="entry name" value="Trypsin_2"/>
    <property type="match status" value="1"/>
</dbReference>
<dbReference type="NCBIfam" id="TIGR02037">
    <property type="entry name" value="degP_htrA_DO"/>
    <property type="match status" value="1"/>
</dbReference>
<accession>A0A098LBJ6</accession>
<feature type="binding site" evidence="8">
    <location>
        <position position="134"/>
    </location>
    <ligand>
        <name>substrate</name>
    </ligand>
</feature>
<feature type="active site" description="Charge relay system" evidence="7">
    <location>
        <position position="164"/>
    </location>
</feature>
<dbReference type="SUPFAM" id="SSF50494">
    <property type="entry name" value="Trypsin-like serine proteases"/>
    <property type="match status" value="1"/>
</dbReference>
<protein>
    <submittedName>
        <fullName evidence="10">Serine protease</fullName>
    </submittedName>
</protein>
<proteinExistence type="inferred from homology"/>
<dbReference type="SUPFAM" id="SSF50156">
    <property type="entry name" value="PDZ domain-like"/>
    <property type="match status" value="2"/>
</dbReference>
<dbReference type="EMBL" id="BBLT01000002">
    <property type="protein sequence ID" value="GAL83764.1"/>
    <property type="molecule type" value="Genomic_DNA"/>
</dbReference>
<evidence type="ECO:0000256" key="4">
    <source>
        <dbReference type="ARBA" id="ARBA00022737"/>
    </source>
</evidence>
<evidence type="ECO:0000256" key="5">
    <source>
        <dbReference type="ARBA" id="ARBA00022801"/>
    </source>
</evidence>
<evidence type="ECO:0000256" key="1">
    <source>
        <dbReference type="ARBA" id="ARBA00010541"/>
    </source>
</evidence>
<dbReference type="Gene3D" id="2.30.42.10">
    <property type="match status" value="2"/>
</dbReference>
<dbReference type="InterPro" id="IPR011782">
    <property type="entry name" value="Pept_S1C_Do"/>
</dbReference>
<keyword evidence="11" id="KW-1185">Reference proteome</keyword>
<keyword evidence="6" id="KW-0720">Serine protease</keyword>
<dbReference type="PROSITE" id="PS50106">
    <property type="entry name" value="PDZ"/>
    <property type="match status" value="1"/>
</dbReference>
<evidence type="ECO:0000256" key="6">
    <source>
        <dbReference type="ARBA" id="ARBA00022825"/>
    </source>
</evidence>
<comment type="similarity">
    <text evidence="1">Belongs to the peptidase S1C family.</text>
</comment>
<feature type="active site" description="Charge relay system" evidence="7">
    <location>
        <position position="134"/>
    </location>
</feature>
<dbReference type="Gene3D" id="2.40.10.120">
    <property type="match status" value="1"/>
</dbReference>
<reference evidence="10 11" key="1">
    <citation type="submission" date="2014-09" db="EMBL/GenBank/DDBJ databases">
        <title>Sporocytophaga myxococcoides PG-01 genome sequencing.</title>
        <authorList>
            <person name="Liu L."/>
            <person name="Gao P.J."/>
            <person name="Chen G.J."/>
            <person name="Wang L.S."/>
        </authorList>
    </citation>
    <scope>NUCLEOTIDE SEQUENCE [LARGE SCALE GENOMIC DNA]</scope>
    <source>
        <strain evidence="10 11">PG-01</strain>
    </source>
</reference>
<dbReference type="InterPro" id="IPR009003">
    <property type="entry name" value="Peptidase_S1_PA"/>
</dbReference>
<dbReference type="PANTHER" id="PTHR22939:SF129">
    <property type="entry name" value="SERINE PROTEASE HTRA2, MITOCHONDRIAL"/>
    <property type="match status" value="1"/>
</dbReference>
<feature type="binding site" evidence="8">
    <location>
        <position position="164"/>
    </location>
    <ligand>
        <name>substrate</name>
    </ligand>
</feature>
<sequence length="495" mass="52785">MALITSLLGGAVSIFGYKYLIGEKYIYSVQNRPPAVLSNYTADTTSVVVPEGLNFIHAADAARPAVVHIKTSYEPKSQGQSRVYPGGPMDQMLKEFFGDGFSMPEGNYQNGGAREASGSGVIISADGYIITNNHVVENADNIEVVLNDKRSFTGKLIGTDPSTDLALVKIEEKDLPTVIYGNSDNVKIGEWVLAVGNPFNLTSTVTAGIVSAKARNINILKSKDNLAIESFIQTDAVVNPGNSGGALVNLRGELIGINTAIASPTGSYAGYSFAVPVALVKKVIKDLAEYGTVQRALLGVSIMEINSTLAKEKGLKGVTGVYVASVNQSSAADKAGLKEGDVITHVNQIPVNSSASLQENVARFRPGDKIRVKYVRDGKEQEVDAILMNTKGNTALVKKEDITASTKSVGASLIDLSKEEMKKLRIDGGAKVTKLLPGKFKEAGIKEGFIITSIDKQKVKNAEDLMHYLDSNKSEGTLIGGIYPNGQKAYYAVAW</sequence>
<evidence type="ECO:0000256" key="3">
    <source>
        <dbReference type="ARBA" id="ARBA00022729"/>
    </source>
</evidence>
<evidence type="ECO:0000256" key="8">
    <source>
        <dbReference type="PIRSR" id="PIRSR611782-2"/>
    </source>
</evidence>
<keyword evidence="2 10" id="KW-0645">Protease</keyword>
<evidence type="ECO:0000259" key="9">
    <source>
        <dbReference type="PROSITE" id="PS50106"/>
    </source>
</evidence>
<dbReference type="Proteomes" id="UP000030185">
    <property type="component" value="Unassembled WGS sequence"/>
</dbReference>
<dbReference type="SMART" id="SM00228">
    <property type="entry name" value="PDZ"/>
    <property type="match status" value="2"/>
</dbReference>
<dbReference type="Pfam" id="PF13180">
    <property type="entry name" value="PDZ_2"/>
    <property type="match status" value="1"/>
</dbReference>
<name>A0A098LBJ6_9BACT</name>
<feature type="binding site" evidence="8">
    <location>
        <begin position="241"/>
        <end position="243"/>
    </location>
    <ligand>
        <name>substrate</name>
    </ligand>
</feature>
<dbReference type="eggNOG" id="COG0265">
    <property type="taxonomic scope" value="Bacteria"/>
</dbReference>
<feature type="active site" description="Charge relay system" evidence="7">
    <location>
        <position position="243"/>
    </location>
</feature>
<evidence type="ECO:0000313" key="10">
    <source>
        <dbReference type="EMBL" id="GAL83764.1"/>
    </source>
</evidence>
<dbReference type="InterPro" id="IPR001940">
    <property type="entry name" value="Peptidase_S1C"/>
</dbReference>
<comment type="caution">
    <text evidence="10">The sequence shown here is derived from an EMBL/GenBank/DDBJ whole genome shotgun (WGS) entry which is preliminary data.</text>
</comment>
<dbReference type="InterPro" id="IPR036034">
    <property type="entry name" value="PDZ_sf"/>
</dbReference>
<keyword evidence="5" id="KW-0378">Hydrolase</keyword>
<gene>
    <name evidence="10" type="ORF">MYP_991</name>
</gene>
<feature type="domain" description="PDZ" evidence="9">
    <location>
        <begin position="287"/>
        <end position="365"/>
    </location>
</feature>
<keyword evidence="4" id="KW-0677">Repeat</keyword>
<evidence type="ECO:0000256" key="2">
    <source>
        <dbReference type="ARBA" id="ARBA00022670"/>
    </source>
</evidence>
<dbReference type="GO" id="GO:0006508">
    <property type="term" value="P:proteolysis"/>
    <property type="evidence" value="ECO:0007669"/>
    <property type="project" value="UniProtKB-KW"/>
</dbReference>
<keyword evidence="3" id="KW-0732">Signal</keyword>
<dbReference type="STRING" id="153721.MYP_991"/>
<organism evidence="10 11">
    <name type="scientific">Sporocytophaga myxococcoides</name>
    <dbReference type="NCBI Taxonomy" id="153721"/>
    <lineage>
        <taxon>Bacteria</taxon>
        <taxon>Pseudomonadati</taxon>
        <taxon>Bacteroidota</taxon>
        <taxon>Cytophagia</taxon>
        <taxon>Cytophagales</taxon>
        <taxon>Cytophagaceae</taxon>
        <taxon>Sporocytophaga</taxon>
    </lineage>
</organism>
<dbReference type="InterPro" id="IPR001478">
    <property type="entry name" value="PDZ"/>
</dbReference>
<dbReference type="GO" id="GO:0004252">
    <property type="term" value="F:serine-type endopeptidase activity"/>
    <property type="evidence" value="ECO:0007669"/>
    <property type="project" value="InterPro"/>
</dbReference>
<evidence type="ECO:0000256" key="7">
    <source>
        <dbReference type="PIRSR" id="PIRSR611782-1"/>
    </source>
</evidence>
<evidence type="ECO:0000313" key="11">
    <source>
        <dbReference type="Proteomes" id="UP000030185"/>
    </source>
</evidence>